<proteinExistence type="inferred from homology"/>
<dbReference type="InterPro" id="IPR042099">
    <property type="entry name" value="ANL_N_sf"/>
</dbReference>
<feature type="compositionally biased region" description="Basic and acidic residues" evidence="7">
    <location>
        <begin position="549"/>
        <end position="564"/>
    </location>
</feature>
<feature type="compositionally biased region" description="Polar residues" evidence="7">
    <location>
        <begin position="296"/>
        <end position="313"/>
    </location>
</feature>
<name>A0ABC8JAN8_ERUVS</name>
<comment type="caution">
    <text evidence="11">The sequence shown here is derived from an EMBL/GenBank/DDBJ whole genome shotgun (WGS) entry which is preliminary data.</text>
</comment>
<dbReference type="GO" id="GO:0016874">
    <property type="term" value="F:ligase activity"/>
    <property type="evidence" value="ECO:0007669"/>
    <property type="project" value="UniProtKB-KW"/>
</dbReference>
<dbReference type="Gene3D" id="3.40.50.12780">
    <property type="entry name" value="N-terminal domain of ligase-like"/>
    <property type="match status" value="1"/>
</dbReference>
<evidence type="ECO:0000313" key="12">
    <source>
        <dbReference type="Proteomes" id="UP001642260"/>
    </source>
</evidence>
<dbReference type="Pfam" id="PF00501">
    <property type="entry name" value="AMP-binding"/>
    <property type="match status" value="1"/>
</dbReference>
<comment type="cofactor">
    <cofactor evidence="1">
        <name>Mg(2+)</name>
        <dbReference type="ChEBI" id="CHEBI:18420"/>
    </cofactor>
</comment>
<evidence type="ECO:0000256" key="7">
    <source>
        <dbReference type="SAM" id="MobiDB-lite"/>
    </source>
</evidence>
<evidence type="ECO:0000256" key="3">
    <source>
        <dbReference type="ARBA" id="ARBA00022598"/>
    </source>
</evidence>
<keyword evidence="5" id="KW-0067">ATP-binding</keyword>
<keyword evidence="8" id="KW-1133">Transmembrane helix</keyword>
<evidence type="ECO:0000256" key="8">
    <source>
        <dbReference type="SAM" id="Phobius"/>
    </source>
</evidence>
<dbReference type="SUPFAM" id="SSF56801">
    <property type="entry name" value="Acetyl-CoA synthetase-like"/>
    <property type="match status" value="1"/>
</dbReference>
<dbReference type="PANTHER" id="PTHR24096:SF389">
    <property type="entry name" value="4-COUMARATE--COA LIGASE-LIKE 1"/>
    <property type="match status" value="1"/>
</dbReference>
<evidence type="ECO:0000256" key="6">
    <source>
        <dbReference type="ARBA" id="ARBA00022842"/>
    </source>
</evidence>
<dbReference type="PANTHER" id="PTHR24096">
    <property type="entry name" value="LONG-CHAIN-FATTY-ACID--COA LIGASE"/>
    <property type="match status" value="1"/>
</dbReference>
<dbReference type="Proteomes" id="UP001642260">
    <property type="component" value="Unassembled WGS sequence"/>
</dbReference>
<feature type="region of interest" description="Disordered" evidence="7">
    <location>
        <begin position="531"/>
        <end position="564"/>
    </location>
</feature>
<organism evidence="11 12">
    <name type="scientific">Eruca vesicaria subsp. sativa</name>
    <name type="common">Garden rocket</name>
    <name type="synonym">Eruca sativa</name>
    <dbReference type="NCBI Taxonomy" id="29727"/>
    <lineage>
        <taxon>Eukaryota</taxon>
        <taxon>Viridiplantae</taxon>
        <taxon>Streptophyta</taxon>
        <taxon>Embryophyta</taxon>
        <taxon>Tracheophyta</taxon>
        <taxon>Spermatophyta</taxon>
        <taxon>Magnoliopsida</taxon>
        <taxon>eudicotyledons</taxon>
        <taxon>Gunneridae</taxon>
        <taxon>Pentapetalae</taxon>
        <taxon>rosids</taxon>
        <taxon>malvids</taxon>
        <taxon>Brassicales</taxon>
        <taxon>Brassicaceae</taxon>
        <taxon>Brassiceae</taxon>
        <taxon>Eruca</taxon>
    </lineage>
</organism>
<dbReference type="CDD" id="cd05904">
    <property type="entry name" value="4CL"/>
    <property type="match status" value="1"/>
</dbReference>
<feature type="compositionally biased region" description="Polar residues" evidence="7">
    <location>
        <begin position="466"/>
        <end position="482"/>
    </location>
</feature>
<protein>
    <submittedName>
        <fullName evidence="11">Uncharacterized protein</fullName>
    </submittedName>
</protein>
<dbReference type="FunFam" id="3.40.50.12780:FF:000003">
    <property type="entry name" value="Long-chain-fatty-acid--CoA ligase FadD"/>
    <property type="match status" value="1"/>
</dbReference>
<feature type="transmembrane region" description="Helical" evidence="8">
    <location>
        <begin position="947"/>
        <end position="968"/>
    </location>
</feature>
<feature type="compositionally biased region" description="Polar residues" evidence="7">
    <location>
        <begin position="166"/>
        <end position="179"/>
    </location>
</feature>
<feature type="domain" description="AMP-dependent synthetase/ligase" evidence="9">
    <location>
        <begin position="721"/>
        <end position="1081"/>
    </location>
</feature>
<dbReference type="InterPro" id="IPR025110">
    <property type="entry name" value="AMP-bd_C"/>
</dbReference>
<evidence type="ECO:0000259" key="10">
    <source>
        <dbReference type="Pfam" id="PF13193"/>
    </source>
</evidence>
<accession>A0ABC8JAN8</accession>
<feature type="region of interest" description="Disordered" evidence="7">
    <location>
        <begin position="159"/>
        <end position="179"/>
    </location>
</feature>
<evidence type="ECO:0000256" key="2">
    <source>
        <dbReference type="ARBA" id="ARBA00006432"/>
    </source>
</evidence>
<gene>
    <name evidence="11" type="ORF">ERUC_LOCUS6495</name>
</gene>
<keyword evidence="3" id="KW-0436">Ligase</keyword>
<feature type="region of interest" description="Disordered" evidence="7">
    <location>
        <begin position="296"/>
        <end position="315"/>
    </location>
</feature>
<dbReference type="InterPro" id="IPR000873">
    <property type="entry name" value="AMP-dep_synth/lig_dom"/>
</dbReference>
<evidence type="ECO:0000256" key="5">
    <source>
        <dbReference type="ARBA" id="ARBA00022840"/>
    </source>
</evidence>
<evidence type="ECO:0000256" key="1">
    <source>
        <dbReference type="ARBA" id="ARBA00001946"/>
    </source>
</evidence>
<dbReference type="InterPro" id="IPR045851">
    <property type="entry name" value="AMP-bd_C_sf"/>
</dbReference>
<keyword evidence="8" id="KW-0472">Membrane</keyword>
<dbReference type="GO" id="GO:0005524">
    <property type="term" value="F:ATP binding"/>
    <property type="evidence" value="ECO:0007669"/>
    <property type="project" value="UniProtKB-KW"/>
</dbReference>
<evidence type="ECO:0000313" key="11">
    <source>
        <dbReference type="EMBL" id="CAH8313071.1"/>
    </source>
</evidence>
<keyword evidence="6" id="KW-0460">Magnesium</keyword>
<keyword evidence="4" id="KW-0547">Nucleotide-binding</keyword>
<evidence type="ECO:0000256" key="4">
    <source>
        <dbReference type="ARBA" id="ARBA00022741"/>
    </source>
</evidence>
<feature type="domain" description="AMP-binding enzyme C-terminal" evidence="10">
    <location>
        <begin position="1132"/>
        <end position="1207"/>
    </location>
</feature>
<comment type="similarity">
    <text evidence="2">Belongs to the ATP-dependent AMP-binding enzyme family.</text>
</comment>
<sequence length="1226" mass="134514">MTLINLIHVKRSSSVNCCGNDTDAPASIGTEAEEADGDDDKAGGNHNSDVTQREVLDQFYSSEEGESGLFKLTQVPVDASEGGTNAFTKNDIEDDDNSQHVFSVETESEISLTGLVEDHFSSTADQETEKDLIQNQHIGTFDNFKDISLEVDALHDSTVPKEDGYSMSTEQSGQISSFEISSDVGPLILDTPRDVHTENMNPSASSWHEDALANSDLAEISSDSGQEDPPTLSVIEDRRNELEVQIPDTQRDSTVFPGDNQTRSETVPEVYVETIGDPEECLLGTQECFSPEYYIQTQGQGQESPPETESENLTAAAESLPPHDVPIGVQCSPSEQKEALNAPDQGTITSLNADICKSILSMEPTDEENCLDVPMAPFSTSLHVTPQEDLELTPPLPPLPPTQWWMGKIVQTVKTTETQFSPLPSVAYNGNNSFNIHRDENTHNGLVQATEAQELSEATVTAGETHNTHVHTQTTLDDPSNVTKEEQSPSESVAWVSLLTPEATSEAESTEGLEALEWFSQNFKEQTDTNLARLEEEPQLDNPIEPQGETERDNDSYEQNEKVEKLTRDNGSLVIGIDQSMLRKVSERNRTQLGARVEDNDSLLEIIRSKSFNLRPADASVRHNFQVAVPTTNLKVAAILEKANSLRHAMAGSDDDHDSDSWKKILLFISIYSFVKLNIKFNSSEMESQKQDNEHIFRSLYPSVPIPDNLTLPEFVLQGVEEFTENVAFVEAVTGKAVTYGDVVRDTKRLAKALTSLGLRKGQVMVVVLPNVAEYGIIALGIMSAGGVFSGANPTALVSEIKKQVEASGARGIITDSTNFEKVKTLGLPVIVLGEEKIEGAANFKDLLEAGDRSGDNHKEEILQTDLCALPFSSGTTGLQKGVMLTHRNLIANLCSTLFSIRPEMIGQIVTLGLIPFFHIYGIVGICCATMKNKGKVVAMSRYDLRLFLNALIAHEVSFAPIVPPIILNLVKNPIVDEFDLSKLKLRSVMTAAAPLAPELLTAFEAKFPNVQAYGLTEHSCITLTHGDPDKGQGIAKRNSVGFILPNLEVKFIDPDTGRSLPKNTSGELCVRSQCVMQGYFMNKEETEKTIDEEGWLHTGDIGYIDDDGDIFIVDRIKELIKYKGFQVAPAELEAILLTHPSVEDVAVVPLPDEEAGEIPVACVVMNPKAREKEEDILNFVAANVAHYKKIRAVHFVDSIPKSLSGKIMRRLLRDKILSIKKTLLI</sequence>
<feature type="transmembrane region" description="Helical" evidence="8">
    <location>
        <begin position="905"/>
        <end position="926"/>
    </location>
</feature>
<evidence type="ECO:0000259" key="9">
    <source>
        <dbReference type="Pfam" id="PF00501"/>
    </source>
</evidence>
<dbReference type="Gene3D" id="3.30.300.30">
    <property type="match status" value="1"/>
</dbReference>
<keyword evidence="8" id="KW-0812">Transmembrane</keyword>
<dbReference type="EMBL" id="CAKOAT010076266">
    <property type="protein sequence ID" value="CAH8313071.1"/>
    <property type="molecule type" value="Genomic_DNA"/>
</dbReference>
<feature type="region of interest" description="Disordered" evidence="7">
    <location>
        <begin position="25"/>
        <end position="52"/>
    </location>
</feature>
<feature type="region of interest" description="Disordered" evidence="7">
    <location>
        <begin position="466"/>
        <end position="492"/>
    </location>
</feature>
<dbReference type="Pfam" id="PF13193">
    <property type="entry name" value="AMP-binding_C"/>
    <property type="match status" value="1"/>
</dbReference>
<reference evidence="11 12" key="1">
    <citation type="submission" date="2022-03" db="EMBL/GenBank/DDBJ databases">
        <authorList>
            <person name="Macdonald S."/>
            <person name="Ahmed S."/>
            <person name="Newling K."/>
        </authorList>
    </citation>
    <scope>NUCLEOTIDE SEQUENCE [LARGE SCALE GENOMIC DNA]</scope>
</reference>
<keyword evidence="12" id="KW-1185">Reference proteome</keyword>
<dbReference type="FunFam" id="3.30.300.30:FF:000007">
    <property type="entry name" value="4-coumarate--CoA ligase 2"/>
    <property type="match status" value="1"/>
</dbReference>
<dbReference type="AlphaFoldDB" id="A0ABC8JAN8"/>